<dbReference type="RefSeq" id="WP_216131803.1">
    <property type="nucleotide sequence ID" value="NZ_CP064782.1"/>
</dbReference>
<keyword evidence="1" id="KW-0472">Membrane</keyword>
<dbReference type="Pfam" id="PF01578">
    <property type="entry name" value="Cytochrom_C_asm"/>
    <property type="match status" value="1"/>
</dbReference>
<dbReference type="PANTHER" id="PTHR38034:SF1">
    <property type="entry name" value="INNER MEMBRANE PROTEIN YPJD"/>
    <property type="match status" value="1"/>
</dbReference>
<dbReference type="InterPro" id="IPR002541">
    <property type="entry name" value="Cyt_c_assembly"/>
</dbReference>
<proteinExistence type="predicted"/>
<feature type="transmembrane region" description="Helical" evidence="1">
    <location>
        <begin position="73"/>
        <end position="92"/>
    </location>
</feature>
<dbReference type="EMBL" id="CP064782">
    <property type="protein sequence ID" value="QWT49888.1"/>
    <property type="molecule type" value="Genomic_DNA"/>
</dbReference>
<keyword evidence="1" id="KW-0812">Transmembrane</keyword>
<feature type="transmembrane region" description="Helical" evidence="1">
    <location>
        <begin position="104"/>
        <end position="124"/>
    </location>
</feature>
<keyword evidence="1" id="KW-1133">Transmembrane helix</keyword>
<gene>
    <name evidence="3" type="primary">ccsA</name>
    <name evidence="3" type="ORF">Azoinq_04595</name>
</gene>
<reference evidence="3" key="1">
    <citation type="submission" date="2020-11" db="EMBL/GenBank/DDBJ databases">
        <title>Azospira inquinata sp. nov.</title>
        <authorList>
            <person name="Moe W.M."/>
            <person name="Mikes M.C."/>
        </authorList>
    </citation>
    <scope>NUCLEOTIDE SEQUENCE</scope>
    <source>
        <strain evidence="3">Azo-3</strain>
    </source>
</reference>
<feature type="transmembrane region" description="Helical" evidence="1">
    <location>
        <begin position="181"/>
        <end position="203"/>
    </location>
</feature>
<feature type="transmembrane region" description="Helical" evidence="1">
    <location>
        <begin position="6"/>
        <end position="27"/>
    </location>
</feature>
<keyword evidence="4" id="KW-1185">Reference proteome</keyword>
<feature type="transmembrane region" description="Helical" evidence="1">
    <location>
        <begin position="136"/>
        <end position="160"/>
    </location>
</feature>
<evidence type="ECO:0000313" key="4">
    <source>
        <dbReference type="Proteomes" id="UP000683428"/>
    </source>
</evidence>
<evidence type="ECO:0000259" key="2">
    <source>
        <dbReference type="Pfam" id="PF01578"/>
    </source>
</evidence>
<evidence type="ECO:0000313" key="3">
    <source>
        <dbReference type="EMBL" id="QWT49888.1"/>
    </source>
</evidence>
<dbReference type="Proteomes" id="UP000683428">
    <property type="component" value="Chromosome"/>
</dbReference>
<protein>
    <submittedName>
        <fullName evidence="3">Cytochrome c biogenesis protein CcsA</fullName>
    </submittedName>
</protein>
<feature type="transmembrane region" description="Helical" evidence="1">
    <location>
        <begin position="223"/>
        <end position="239"/>
    </location>
</feature>
<name>A0A975SP00_9RHOO</name>
<dbReference type="KEGG" id="aiq:Azoinq_04595"/>
<feature type="transmembrane region" description="Helical" evidence="1">
    <location>
        <begin position="251"/>
        <end position="272"/>
    </location>
</feature>
<feature type="domain" description="Cytochrome c assembly protein" evidence="2">
    <location>
        <begin position="54"/>
        <end position="275"/>
    </location>
</feature>
<dbReference type="PANTHER" id="PTHR38034">
    <property type="entry name" value="INNER MEMBRANE PROTEIN YPJD"/>
    <property type="match status" value="1"/>
</dbReference>
<dbReference type="InterPro" id="IPR052372">
    <property type="entry name" value="YpjD/HemX"/>
</dbReference>
<dbReference type="GO" id="GO:0020037">
    <property type="term" value="F:heme binding"/>
    <property type="evidence" value="ECO:0007669"/>
    <property type="project" value="InterPro"/>
</dbReference>
<accession>A0A975SP00</accession>
<sequence>MSPILLHFLPHYLAAAVFGLLGVHFWRSRWANTENARVAVPMQPWERLLILGGLVLHGLALYDGIMGNGEMRFSFALALALMLWLAVLIYWLESFHARMEGMQPMVLPLAAVCALAPPLFPIAHPLPHAASLGFKLHFMASMLAYSFFTLAAMHAVFMGFAERKLHRRALTKSLASLPPILVMESLLFRMIFLGFLLLTVALASGVLFSEELFGKALTFDHKTIFAFISWGIFAALLLGRRIYGWRGRLALRWTMTGFLLLLLAYIGSRFVLEVILGRAG</sequence>
<organism evidence="3 4">
    <name type="scientific">Azospira inquinata</name>
    <dbReference type="NCBI Taxonomy" id="2785627"/>
    <lineage>
        <taxon>Bacteria</taxon>
        <taxon>Pseudomonadati</taxon>
        <taxon>Pseudomonadota</taxon>
        <taxon>Betaproteobacteria</taxon>
        <taxon>Rhodocyclales</taxon>
        <taxon>Rhodocyclaceae</taxon>
        <taxon>Azospira</taxon>
    </lineage>
</organism>
<evidence type="ECO:0000256" key="1">
    <source>
        <dbReference type="SAM" id="Phobius"/>
    </source>
</evidence>
<feature type="transmembrane region" description="Helical" evidence="1">
    <location>
        <begin position="48"/>
        <end position="67"/>
    </location>
</feature>
<dbReference type="GO" id="GO:0017004">
    <property type="term" value="P:cytochrome complex assembly"/>
    <property type="evidence" value="ECO:0007669"/>
    <property type="project" value="InterPro"/>
</dbReference>
<dbReference type="AlphaFoldDB" id="A0A975SP00"/>